<dbReference type="InterPro" id="IPR055347">
    <property type="entry name" value="UTP6_N"/>
</dbReference>
<accession>A0A6F9DX46</accession>
<keyword evidence="3" id="KW-0698">rRNA processing</keyword>
<evidence type="ECO:0000256" key="5">
    <source>
        <dbReference type="ARBA" id="ARBA00023242"/>
    </source>
</evidence>
<dbReference type="InterPro" id="IPR013949">
    <property type="entry name" value="Utp6"/>
</dbReference>
<comment type="similarity">
    <text evidence="2">Belongs to the UTP6 family.</text>
</comment>
<dbReference type="GO" id="GO:0000462">
    <property type="term" value="P:maturation of SSU-rRNA from tricistronic rRNA transcript (SSU-rRNA, 5.8S rRNA, LSU-rRNA)"/>
    <property type="evidence" value="ECO:0007669"/>
    <property type="project" value="InterPro"/>
</dbReference>
<evidence type="ECO:0000259" key="6">
    <source>
        <dbReference type="Pfam" id="PF08640"/>
    </source>
</evidence>
<dbReference type="SUPFAM" id="SSF48452">
    <property type="entry name" value="TPR-like"/>
    <property type="match status" value="2"/>
</dbReference>
<feature type="domain" description="U3 small nucleolar RNA-associated protein 6 N-terminal" evidence="6">
    <location>
        <begin position="10"/>
        <end position="91"/>
    </location>
</feature>
<organism evidence="8">
    <name type="scientific">Phallusia mammillata</name>
    <dbReference type="NCBI Taxonomy" id="59560"/>
    <lineage>
        <taxon>Eukaryota</taxon>
        <taxon>Metazoa</taxon>
        <taxon>Chordata</taxon>
        <taxon>Tunicata</taxon>
        <taxon>Ascidiacea</taxon>
        <taxon>Phlebobranchia</taxon>
        <taxon>Ascidiidae</taxon>
        <taxon>Phallusia</taxon>
    </lineage>
</organism>
<dbReference type="GO" id="GO:0034388">
    <property type="term" value="C:Pwp2p-containing subcomplex of 90S preribosome"/>
    <property type="evidence" value="ECO:0007669"/>
    <property type="project" value="TreeGrafter"/>
</dbReference>
<keyword evidence="5" id="KW-0539">Nucleus</keyword>
<dbReference type="InterPro" id="IPR011990">
    <property type="entry name" value="TPR-like_helical_dom_sf"/>
</dbReference>
<evidence type="ECO:0000259" key="7">
    <source>
        <dbReference type="Pfam" id="PF24892"/>
    </source>
</evidence>
<dbReference type="GO" id="GO:0030515">
    <property type="term" value="F:snoRNA binding"/>
    <property type="evidence" value="ECO:0007669"/>
    <property type="project" value="InterPro"/>
</dbReference>
<comment type="subcellular location">
    <subcellularLocation>
        <location evidence="1">Nucleus</location>
        <location evidence="1">Nucleolus</location>
    </subcellularLocation>
</comment>
<dbReference type="SMART" id="SM00386">
    <property type="entry name" value="HAT"/>
    <property type="match status" value="4"/>
</dbReference>
<dbReference type="GO" id="GO:0032040">
    <property type="term" value="C:small-subunit processome"/>
    <property type="evidence" value="ECO:0007669"/>
    <property type="project" value="TreeGrafter"/>
</dbReference>
<dbReference type="InterPro" id="IPR056907">
    <property type="entry name" value="UTP6_C"/>
</dbReference>
<dbReference type="Pfam" id="PF24892">
    <property type="entry name" value="UTP6_C"/>
    <property type="match status" value="1"/>
</dbReference>
<evidence type="ECO:0000256" key="1">
    <source>
        <dbReference type="ARBA" id="ARBA00004604"/>
    </source>
</evidence>
<keyword evidence="4" id="KW-0677">Repeat</keyword>
<sequence>MAENVHHWTEQMLPELEQMQRVNLFSNKEVKAIIKKRTTHEYKLVRRTKDKKDFLSYIQYEVSLLDLIHKRRKRENYYFKKDEIEFAIVARIHRLFKQATFRWASDLKLWLSHAQFCIKWKKKVQLSKLCTKLLQVHGNKPKIWVLAAKWQLECGDSVEDSRSLFLQALKNFPMSQYVWLEYFRAELLYLEKIRNRLNVLSGERGEKYDNHLGPSEAIFLNGGAAKIVYKNAIKSIPDDVDFHIRMLDIASLFLSKTSCVAKIITEIVEDLKENYSEKAKVYAAIAKLHLQPAIDFNSPDGLNMLVKQEKLCCKEFEKAVERLNSTEMWGEYFDFLHALHIKEPPTTSNGWKSVCQQRKTMFFKVAHRAHELEKLSPDRYIVFVEHLVQNGTLNEAYTIIESAFKRLNNIALLLKFTALSLLVSESELEKINKHELLQQFIECSSNMDCLKKLGALWLQHAISANDLVMAKHILQHIIKKCGKDDTIDCQELYWKWISGSMGINQLYKVFIESIPPLQKPTLKQYRSVLNVVNCLDAPQVATKFYERAIDDYGKDDPSLWIEYIKLKHSLGGMEAVKIGKIYWRAMKTLTPMLTESFVANYTLLNL</sequence>
<evidence type="ECO:0000256" key="2">
    <source>
        <dbReference type="ARBA" id="ARBA00010734"/>
    </source>
</evidence>
<name>A0A6F9DX46_9ASCI</name>
<evidence type="ECO:0000256" key="4">
    <source>
        <dbReference type="ARBA" id="ARBA00022737"/>
    </source>
</evidence>
<dbReference type="Gene3D" id="1.25.40.10">
    <property type="entry name" value="Tetratricopeptide repeat domain"/>
    <property type="match status" value="2"/>
</dbReference>
<dbReference type="EMBL" id="LR791718">
    <property type="protein sequence ID" value="CAB3267580.1"/>
    <property type="molecule type" value="mRNA"/>
</dbReference>
<dbReference type="PANTHER" id="PTHR23271">
    <property type="entry name" value="HEPATOCELLULAR CARCINOMA-ASSOCIATED ANTIGEN 66"/>
    <property type="match status" value="1"/>
</dbReference>
<dbReference type="Pfam" id="PF08640">
    <property type="entry name" value="U3_assoc_6"/>
    <property type="match status" value="1"/>
</dbReference>
<feature type="domain" description="U3 small nucleolar RNA-associated protein 6 homolog C-terminal" evidence="7">
    <location>
        <begin position="312"/>
        <end position="589"/>
    </location>
</feature>
<dbReference type="PANTHER" id="PTHR23271:SF1">
    <property type="entry name" value="U3 SMALL NUCLEOLAR RNA-ASSOCIATED PROTEIN 6 HOMOLOG"/>
    <property type="match status" value="1"/>
</dbReference>
<dbReference type="InterPro" id="IPR003107">
    <property type="entry name" value="HAT"/>
</dbReference>
<protein>
    <submittedName>
        <fullName evidence="8">U3 small nucleolar RNA-associated protein 6 homolog</fullName>
    </submittedName>
</protein>
<gene>
    <name evidence="8" type="primary">Utp6</name>
</gene>
<reference evidence="8" key="1">
    <citation type="submission" date="2020-04" db="EMBL/GenBank/DDBJ databases">
        <authorList>
            <person name="Neveu A P."/>
        </authorList>
    </citation>
    <scope>NUCLEOTIDE SEQUENCE</scope>
    <source>
        <tissue evidence="8">Whole embryo</tissue>
    </source>
</reference>
<dbReference type="AlphaFoldDB" id="A0A6F9DX46"/>
<evidence type="ECO:0000313" key="8">
    <source>
        <dbReference type="EMBL" id="CAB3267580.1"/>
    </source>
</evidence>
<proteinExistence type="evidence at transcript level"/>
<evidence type="ECO:0000256" key="3">
    <source>
        <dbReference type="ARBA" id="ARBA00022552"/>
    </source>
</evidence>